<organism evidence="2 3">
    <name type="scientific">Candidatus Enterococcus palustris</name>
    <dbReference type="NCBI Taxonomy" id="1834189"/>
    <lineage>
        <taxon>Bacteria</taxon>
        <taxon>Bacillati</taxon>
        <taxon>Bacillota</taxon>
        <taxon>Bacilli</taxon>
        <taxon>Lactobacillales</taxon>
        <taxon>Enterococcaceae</taxon>
        <taxon>Enterococcus</taxon>
    </lineage>
</organism>
<dbReference type="AlphaFoldDB" id="A0AAQ3WAC3"/>
<keyword evidence="1" id="KW-0732">Signal</keyword>
<evidence type="ECO:0000313" key="3">
    <source>
        <dbReference type="Proteomes" id="UP000194948"/>
    </source>
</evidence>
<accession>A0AAQ3WAC3</accession>
<feature type="chain" id="PRO_5042996713" evidence="1">
    <location>
        <begin position="29"/>
        <end position="58"/>
    </location>
</feature>
<proteinExistence type="predicted"/>
<name>A0AAQ3WAC3_9ENTE</name>
<dbReference type="Proteomes" id="UP000194948">
    <property type="component" value="Chromosome"/>
</dbReference>
<dbReference type="EMBL" id="CP147244">
    <property type="protein sequence ID" value="WYK01042.1"/>
    <property type="molecule type" value="Genomic_DNA"/>
</dbReference>
<feature type="signal peptide" evidence="1">
    <location>
        <begin position="1"/>
        <end position="28"/>
    </location>
</feature>
<reference evidence="3" key="1">
    <citation type="submission" date="2017-05" db="EMBL/GenBank/DDBJ databases">
        <title>The Genome Sequence of EEnterococcus faecalis 9F2_4866.</title>
        <authorList>
            <consortium name="The Broad Institute Genomics Platform"/>
            <consortium name="The Broad Institute Genomic Center for Infectious Diseases"/>
            <person name="Earl A."/>
            <person name="Manson A."/>
            <person name="Schwartman J."/>
            <person name="Gilmore M."/>
            <person name="Abouelleil A."/>
            <person name="Cao P."/>
            <person name="Chapman S."/>
            <person name="Cusick C."/>
            <person name="Shea T."/>
            <person name="Young S."/>
            <person name="Neafsey D."/>
            <person name="Nusbaum C."/>
            <person name="Birren B."/>
        </authorList>
    </citation>
    <scope>NUCLEOTIDE SEQUENCE [LARGE SCALE GENOMIC DNA]</scope>
    <source>
        <strain evidence="3">7F3_DIV0205</strain>
    </source>
</reference>
<reference evidence="2 3" key="2">
    <citation type="submission" date="2024-03" db="EMBL/GenBank/DDBJ databases">
        <title>The Genome Sequence of Enterococcus sp. DIV0205d.</title>
        <authorList>
            <consortium name="The Broad Institute Genomics Platform"/>
            <consortium name="The Broad Institute Microbial Omics Core"/>
            <consortium name="The Broad Institute Genomic Center for Infectious Diseases"/>
            <person name="Earl A."/>
            <person name="Manson A."/>
            <person name="Gilmore M."/>
            <person name="Schwartman J."/>
            <person name="Shea T."/>
            <person name="Abouelleil A."/>
            <person name="Cao P."/>
            <person name="Chapman S."/>
            <person name="Cusick C."/>
            <person name="Young S."/>
            <person name="Neafsey D."/>
            <person name="Nusbaum C."/>
            <person name="Birren B."/>
        </authorList>
    </citation>
    <scope>NUCLEOTIDE SEQUENCE [LARGE SCALE GENOMIC DNA]</scope>
    <source>
        <strain evidence="2 3">7F3_DIV0205</strain>
    </source>
</reference>
<protein>
    <submittedName>
        <fullName evidence="2">Uncharacterized protein</fullName>
    </submittedName>
</protein>
<evidence type="ECO:0000256" key="1">
    <source>
        <dbReference type="SAM" id="SignalP"/>
    </source>
</evidence>
<gene>
    <name evidence="2" type="ORF">A5821_002168</name>
</gene>
<sequence>MKKTTLRIVVTTCAVLSTAILTGFQANADESEGMKISEVVKEDIKNENSEIDLNQNLG</sequence>
<dbReference type="RefSeq" id="WP_170923020.1">
    <property type="nucleotide sequence ID" value="NZ_CP147244.1"/>
</dbReference>
<keyword evidence="3" id="KW-1185">Reference proteome</keyword>
<evidence type="ECO:0000313" key="2">
    <source>
        <dbReference type="EMBL" id="WYK01042.1"/>
    </source>
</evidence>